<dbReference type="Proteomes" id="UP001066276">
    <property type="component" value="Chromosome 4_1"/>
</dbReference>
<dbReference type="EMBL" id="JANPWB010000007">
    <property type="protein sequence ID" value="KAJ1171744.1"/>
    <property type="molecule type" value="Genomic_DNA"/>
</dbReference>
<name>A0AAV7T6N6_PLEWA</name>
<feature type="region of interest" description="Disordered" evidence="1">
    <location>
        <begin position="16"/>
        <end position="89"/>
    </location>
</feature>
<reference evidence="2" key="1">
    <citation type="journal article" date="2022" name="bioRxiv">
        <title>Sequencing and chromosome-scale assembly of the giantPleurodeles waltlgenome.</title>
        <authorList>
            <person name="Brown T."/>
            <person name="Elewa A."/>
            <person name="Iarovenko S."/>
            <person name="Subramanian E."/>
            <person name="Araus A.J."/>
            <person name="Petzold A."/>
            <person name="Susuki M."/>
            <person name="Suzuki K.-i.T."/>
            <person name="Hayashi T."/>
            <person name="Toyoda A."/>
            <person name="Oliveira C."/>
            <person name="Osipova E."/>
            <person name="Leigh N.D."/>
            <person name="Simon A."/>
            <person name="Yun M.H."/>
        </authorList>
    </citation>
    <scope>NUCLEOTIDE SEQUENCE</scope>
    <source>
        <strain evidence="2">20211129_DDA</strain>
        <tissue evidence="2">Liver</tissue>
    </source>
</reference>
<accession>A0AAV7T6N6</accession>
<sequence>MWPVQALWQFESLVPHDGSARNDKCKVGLASAREEKEKTEAGEARHLREPEEKRSANQKEQKEEENDLGEERGKGFIGEMPIQPRPLDERTRHVSGGVWLSQVRSCL</sequence>
<evidence type="ECO:0000313" key="2">
    <source>
        <dbReference type="EMBL" id="KAJ1171744.1"/>
    </source>
</evidence>
<evidence type="ECO:0000313" key="3">
    <source>
        <dbReference type="Proteomes" id="UP001066276"/>
    </source>
</evidence>
<gene>
    <name evidence="2" type="ORF">NDU88_003602</name>
</gene>
<evidence type="ECO:0000256" key="1">
    <source>
        <dbReference type="SAM" id="MobiDB-lite"/>
    </source>
</evidence>
<dbReference type="AlphaFoldDB" id="A0AAV7T6N6"/>
<proteinExistence type="predicted"/>
<comment type="caution">
    <text evidence="2">The sequence shown here is derived from an EMBL/GenBank/DDBJ whole genome shotgun (WGS) entry which is preliminary data.</text>
</comment>
<protein>
    <submittedName>
        <fullName evidence="2">Uncharacterized protein</fullName>
    </submittedName>
</protein>
<feature type="compositionally biased region" description="Basic and acidic residues" evidence="1">
    <location>
        <begin position="18"/>
        <end position="62"/>
    </location>
</feature>
<keyword evidence="3" id="KW-1185">Reference proteome</keyword>
<organism evidence="2 3">
    <name type="scientific">Pleurodeles waltl</name>
    <name type="common">Iberian ribbed newt</name>
    <dbReference type="NCBI Taxonomy" id="8319"/>
    <lineage>
        <taxon>Eukaryota</taxon>
        <taxon>Metazoa</taxon>
        <taxon>Chordata</taxon>
        <taxon>Craniata</taxon>
        <taxon>Vertebrata</taxon>
        <taxon>Euteleostomi</taxon>
        <taxon>Amphibia</taxon>
        <taxon>Batrachia</taxon>
        <taxon>Caudata</taxon>
        <taxon>Salamandroidea</taxon>
        <taxon>Salamandridae</taxon>
        <taxon>Pleurodelinae</taxon>
        <taxon>Pleurodeles</taxon>
    </lineage>
</organism>